<keyword evidence="2" id="KW-1185">Reference proteome</keyword>
<proteinExistence type="predicted"/>
<evidence type="ECO:0008006" key="3">
    <source>
        <dbReference type="Google" id="ProtNLM"/>
    </source>
</evidence>
<protein>
    <recommendedName>
        <fullName evidence="3">DUF4142 domain-containing protein</fullName>
    </recommendedName>
</protein>
<organism evidence="1 2">
    <name type="scientific">Sphingomonas swuensis</name>
    <dbReference type="NCBI Taxonomy" id="977800"/>
    <lineage>
        <taxon>Bacteria</taxon>
        <taxon>Pseudomonadati</taxon>
        <taxon>Pseudomonadota</taxon>
        <taxon>Alphaproteobacteria</taxon>
        <taxon>Sphingomonadales</taxon>
        <taxon>Sphingomonadaceae</taxon>
        <taxon>Sphingomonas</taxon>
    </lineage>
</organism>
<dbReference type="RefSeq" id="WP_344707921.1">
    <property type="nucleotide sequence ID" value="NZ_BAABBQ010000001.1"/>
</dbReference>
<comment type="caution">
    <text evidence="1">The sequence shown here is derived from an EMBL/GenBank/DDBJ whole genome shotgun (WGS) entry which is preliminary data.</text>
</comment>
<gene>
    <name evidence="1" type="ORF">GCM10022280_27020</name>
</gene>
<dbReference type="EMBL" id="BAABBQ010000001">
    <property type="protein sequence ID" value="GAA4024726.1"/>
    <property type="molecule type" value="Genomic_DNA"/>
</dbReference>
<evidence type="ECO:0000313" key="2">
    <source>
        <dbReference type="Proteomes" id="UP001500235"/>
    </source>
</evidence>
<evidence type="ECO:0000313" key="1">
    <source>
        <dbReference type="EMBL" id="GAA4024726.1"/>
    </source>
</evidence>
<name>A0ABP7TE47_9SPHN</name>
<reference evidence="2" key="1">
    <citation type="journal article" date="2019" name="Int. J. Syst. Evol. Microbiol.">
        <title>The Global Catalogue of Microorganisms (GCM) 10K type strain sequencing project: providing services to taxonomists for standard genome sequencing and annotation.</title>
        <authorList>
            <consortium name="The Broad Institute Genomics Platform"/>
            <consortium name="The Broad Institute Genome Sequencing Center for Infectious Disease"/>
            <person name="Wu L."/>
            <person name="Ma J."/>
        </authorList>
    </citation>
    <scope>NUCLEOTIDE SEQUENCE [LARGE SCALE GENOMIC DNA]</scope>
    <source>
        <strain evidence="2">JCM 17563</strain>
    </source>
</reference>
<dbReference type="PROSITE" id="PS51257">
    <property type="entry name" value="PROKAR_LIPOPROTEIN"/>
    <property type="match status" value="1"/>
</dbReference>
<dbReference type="Proteomes" id="UP001500235">
    <property type="component" value="Unassembled WGS sequence"/>
</dbReference>
<sequence length="171" mass="17893">MRLAVTLVGVALLAGCATRPPVREPARPPMVVEPERPVATAADYMAVSASRSLLLVRAAELAERRAPTVATLARRIAANHRGIGAQLNLAGRRLDLLPSAELLPLDAAQLAALGRTGEPAVAFRRIVASAVANCLADAGDYAMRGTSPTLRPVARFAEAVCREEAALLSRG</sequence>
<accession>A0ABP7TE47</accession>